<evidence type="ECO:0000313" key="4">
    <source>
        <dbReference type="Proteomes" id="UP001501787"/>
    </source>
</evidence>
<evidence type="ECO:0000313" key="3">
    <source>
        <dbReference type="EMBL" id="GAA0310759.1"/>
    </source>
</evidence>
<dbReference type="PANTHER" id="PTHR46594">
    <property type="entry name" value="P-TYPE CATION-TRANSPORTING ATPASE"/>
    <property type="match status" value="1"/>
</dbReference>
<dbReference type="InterPro" id="IPR001802">
    <property type="entry name" value="MerP/CopZ"/>
</dbReference>
<dbReference type="SUPFAM" id="SSF55008">
    <property type="entry name" value="HMA, heavy metal-associated domain"/>
    <property type="match status" value="1"/>
</dbReference>
<keyword evidence="4" id="KW-1185">Reference proteome</keyword>
<comment type="caution">
    <text evidence="3">The sequence shown here is derived from an EMBL/GenBank/DDBJ whole genome shotgun (WGS) entry which is preliminary data.</text>
</comment>
<dbReference type="EMBL" id="BAAAFR010000001">
    <property type="protein sequence ID" value="GAA0310759.1"/>
    <property type="molecule type" value="Genomic_DNA"/>
</dbReference>
<proteinExistence type="predicted"/>
<dbReference type="Gene3D" id="3.30.70.100">
    <property type="match status" value="1"/>
</dbReference>
<dbReference type="InterPro" id="IPR006121">
    <property type="entry name" value="HMA_dom"/>
</dbReference>
<dbReference type="PROSITE" id="PS50846">
    <property type="entry name" value="HMA_2"/>
    <property type="match status" value="1"/>
</dbReference>
<keyword evidence="1" id="KW-0479">Metal-binding</keyword>
<evidence type="ECO:0000256" key="1">
    <source>
        <dbReference type="ARBA" id="ARBA00022723"/>
    </source>
</evidence>
<name>A0ABN0VLY5_9GAMM</name>
<dbReference type="InterPro" id="IPR036163">
    <property type="entry name" value="HMA_dom_sf"/>
</dbReference>
<dbReference type="Proteomes" id="UP001501787">
    <property type="component" value="Unassembled WGS sequence"/>
</dbReference>
<dbReference type="PRINTS" id="PR00946">
    <property type="entry name" value="HGSCAVENGER"/>
</dbReference>
<protein>
    <submittedName>
        <fullName evidence="3">Heavy-metal-associated domain-containing protein</fullName>
    </submittedName>
</protein>
<dbReference type="RefSeq" id="WP_201503980.1">
    <property type="nucleotide sequence ID" value="NZ_BAAAFR010000001.1"/>
</dbReference>
<reference evidence="3 4" key="1">
    <citation type="journal article" date="2019" name="Int. J. Syst. Evol. Microbiol.">
        <title>The Global Catalogue of Microorganisms (GCM) 10K type strain sequencing project: providing services to taxonomists for standard genome sequencing and annotation.</title>
        <authorList>
            <consortium name="The Broad Institute Genomics Platform"/>
            <consortium name="The Broad Institute Genome Sequencing Center for Infectious Disease"/>
            <person name="Wu L."/>
            <person name="Ma J."/>
        </authorList>
    </citation>
    <scope>NUCLEOTIDE SEQUENCE [LARGE SCALE GENOMIC DNA]</scope>
    <source>
        <strain evidence="3 4">JCM 16343</strain>
    </source>
</reference>
<sequence length="74" mass="7625">MTDQTRIIHIDGMTCGGCVASVHTATAEIDGLHTLTVELSDNQATATFDDAQTSAEAIAEAISDAGFDARVANS</sequence>
<accession>A0ABN0VLY5</accession>
<organism evidence="3 4">
    <name type="scientific">Psychrobacter aestuarii</name>
    <dbReference type="NCBI Taxonomy" id="556327"/>
    <lineage>
        <taxon>Bacteria</taxon>
        <taxon>Pseudomonadati</taxon>
        <taxon>Pseudomonadota</taxon>
        <taxon>Gammaproteobacteria</taxon>
        <taxon>Moraxellales</taxon>
        <taxon>Moraxellaceae</taxon>
        <taxon>Psychrobacter</taxon>
    </lineage>
</organism>
<evidence type="ECO:0000259" key="2">
    <source>
        <dbReference type="PROSITE" id="PS50846"/>
    </source>
</evidence>
<dbReference type="PANTHER" id="PTHR46594:SF4">
    <property type="entry name" value="P-TYPE CATION-TRANSPORTING ATPASE"/>
    <property type="match status" value="1"/>
</dbReference>
<dbReference type="CDD" id="cd00371">
    <property type="entry name" value="HMA"/>
    <property type="match status" value="1"/>
</dbReference>
<dbReference type="Pfam" id="PF00403">
    <property type="entry name" value="HMA"/>
    <property type="match status" value="1"/>
</dbReference>
<gene>
    <name evidence="3" type="ORF">GCM10009129_05080</name>
</gene>
<feature type="domain" description="HMA" evidence="2">
    <location>
        <begin position="4"/>
        <end position="70"/>
    </location>
</feature>